<protein>
    <submittedName>
        <fullName evidence="6">FG-GAP-like repeat-containing protein</fullName>
    </submittedName>
</protein>
<evidence type="ECO:0000256" key="1">
    <source>
        <dbReference type="ARBA" id="ARBA00022729"/>
    </source>
</evidence>
<comment type="caution">
    <text evidence="6">The sequence shown here is derived from an EMBL/GenBank/DDBJ whole genome shotgun (WGS) entry which is preliminary data.</text>
</comment>
<dbReference type="EMBL" id="BSBI01000019">
    <property type="protein sequence ID" value="GLF99342.1"/>
    <property type="molecule type" value="Genomic_DNA"/>
</dbReference>
<dbReference type="PROSITE" id="PS51470">
    <property type="entry name" value="FG_GAP"/>
    <property type="match status" value="3"/>
</dbReference>
<dbReference type="PANTHER" id="PTHR23221:SF7">
    <property type="entry name" value="PHOSPHATIDYLINOSITOL-GLYCAN-SPECIFIC PHOSPHOLIPASE D"/>
    <property type="match status" value="1"/>
</dbReference>
<accession>A0ABQ5P9U1</accession>
<evidence type="ECO:0000313" key="7">
    <source>
        <dbReference type="Proteomes" id="UP001291653"/>
    </source>
</evidence>
<dbReference type="InterPro" id="IPR013517">
    <property type="entry name" value="FG-GAP"/>
</dbReference>
<keyword evidence="2" id="KW-0677">Repeat</keyword>
<dbReference type="SUPFAM" id="SSF69318">
    <property type="entry name" value="Integrin alpha N-terminal domain"/>
    <property type="match status" value="1"/>
</dbReference>
<organism evidence="6 7">
    <name type="scientific">Streptomyces yaizuensis</name>
    <dbReference type="NCBI Taxonomy" id="2989713"/>
    <lineage>
        <taxon>Bacteria</taxon>
        <taxon>Bacillati</taxon>
        <taxon>Actinomycetota</taxon>
        <taxon>Actinomycetes</taxon>
        <taxon>Kitasatosporales</taxon>
        <taxon>Streptomycetaceae</taxon>
        <taxon>Streptomyces</taxon>
    </lineage>
</organism>
<dbReference type="Pfam" id="PF13517">
    <property type="entry name" value="FG-GAP_3"/>
    <property type="match status" value="1"/>
</dbReference>
<dbReference type="SMART" id="SM00191">
    <property type="entry name" value="Int_alpha"/>
    <property type="match status" value="6"/>
</dbReference>
<sequence length="500" mass="50190">MNSHRLARGPVLAAAVMAAAALTAPLAIAAPAAAPAPPKKAAAKPNDFNGDGIRDLAVGAPGGTAGKVAKAGHVSVLYGSKSKPLTAQKQLFHQDSPGVSGTAAAGDRYGDSLAGADLDRDGYADLVVGAPGDTIGGHGPNRGSVSVLWGSPKGLTAGPTLATGGADTDLVGLRLAVGDFDGDGDQDLALTESQANLRILSGPLKRDGSATGVRAITDQDNLHRITDLAAGDVNKDGRTDLVASRYNSDMYEYPDTAVWQGTAQGPAATPKVVKTKRMDIQGGDNLDVGDVNKDGYADIVVGKDDFREFDMDGGKGGRILFYPGSAKGADGSKAVVWTQDTQGVPGTAAYRDYFGSGVTVADVDGDGYGDIASGLPGKTVDKAKKAGSVLVLRGSAKGPTTTGAKVFTQSTAGVPGASEANDTFGASVGVTDLNGDNRPELVVGGTGEDKGAGAVWVLKGTKTGPATTGAITFGNGTVGAPAAVNSGFGSAFANFTTYWH</sequence>
<dbReference type="InterPro" id="IPR000413">
    <property type="entry name" value="Integrin_alpha"/>
</dbReference>
<keyword evidence="3" id="KW-0378">Hydrolase</keyword>
<evidence type="ECO:0000256" key="5">
    <source>
        <dbReference type="SAM" id="SignalP"/>
    </source>
</evidence>
<dbReference type="Gene3D" id="2.130.10.130">
    <property type="entry name" value="Integrin alpha, N-terminal"/>
    <property type="match status" value="3"/>
</dbReference>
<feature type="signal peptide" evidence="5">
    <location>
        <begin position="1"/>
        <end position="29"/>
    </location>
</feature>
<dbReference type="Pfam" id="PF01839">
    <property type="entry name" value="FG-GAP"/>
    <property type="match status" value="4"/>
</dbReference>
<name>A0ABQ5P9U1_9ACTN</name>
<dbReference type="InterPro" id="IPR013519">
    <property type="entry name" value="Int_alpha_beta-p"/>
</dbReference>
<gene>
    <name evidence="6" type="ORF">SYYSPA8_33615</name>
</gene>
<reference evidence="6 7" key="1">
    <citation type="submission" date="2022-10" db="EMBL/GenBank/DDBJ databases">
        <title>Draft genome sequence of Streptomyces sp. YSPA8.</title>
        <authorList>
            <person name="Moriuchi R."/>
            <person name="Dohra H."/>
            <person name="Yamamura H."/>
            <person name="Kodani S."/>
        </authorList>
    </citation>
    <scope>NUCLEOTIDE SEQUENCE [LARGE SCALE GENOMIC DNA]</scope>
    <source>
        <strain evidence="6 7">YSPA8</strain>
    </source>
</reference>
<keyword evidence="4" id="KW-0325">Glycoprotein</keyword>
<keyword evidence="1 5" id="KW-0732">Signal</keyword>
<proteinExistence type="predicted"/>
<evidence type="ECO:0000313" key="6">
    <source>
        <dbReference type="EMBL" id="GLF99342.1"/>
    </source>
</evidence>
<evidence type="ECO:0000256" key="2">
    <source>
        <dbReference type="ARBA" id="ARBA00022737"/>
    </source>
</evidence>
<dbReference type="InterPro" id="IPR028994">
    <property type="entry name" value="Integrin_alpha_N"/>
</dbReference>
<feature type="chain" id="PRO_5046495662" evidence="5">
    <location>
        <begin position="30"/>
        <end position="500"/>
    </location>
</feature>
<dbReference type="PRINTS" id="PR01185">
    <property type="entry name" value="INTEGRINA"/>
</dbReference>
<dbReference type="PROSITE" id="PS51318">
    <property type="entry name" value="TAT"/>
    <property type="match status" value="1"/>
</dbReference>
<evidence type="ECO:0000256" key="4">
    <source>
        <dbReference type="ARBA" id="ARBA00023180"/>
    </source>
</evidence>
<evidence type="ECO:0000256" key="3">
    <source>
        <dbReference type="ARBA" id="ARBA00022801"/>
    </source>
</evidence>
<dbReference type="PANTHER" id="PTHR23221">
    <property type="entry name" value="GLYCOSYLPHOSPHATIDYLINOSITOL PHOSPHOLIPASE D"/>
    <property type="match status" value="1"/>
</dbReference>
<dbReference type="Proteomes" id="UP001291653">
    <property type="component" value="Unassembled WGS sequence"/>
</dbReference>
<dbReference type="RefSeq" id="WP_323451281.1">
    <property type="nucleotide sequence ID" value="NZ_BSBI01000019.1"/>
</dbReference>
<keyword evidence="7" id="KW-1185">Reference proteome</keyword>
<dbReference type="InterPro" id="IPR006311">
    <property type="entry name" value="TAT_signal"/>
</dbReference>